<evidence type="ECO:0000256" key="1">
    <source>
        <dbReference type="SAM" id="MobiDB-lite"/>
    </source>
</evidence>
<dbReference type="EMBL" id="AJVK01058546">
    <property type="status" value="NOT_ANNOTATED_CDS"/>
    <property type="molecule type" value="Genomic_DNA"/>
</dbReference>
<feature type="chain" id="PRO_5043422187" evidence="3">
    <location>
        <begin position="20"/>
        <end position="125"/>
    </location>
</feature>
<evidence type="ECO:0000256" key="2">
    <source>
        <dbReference type="SAM" id="Phobius"/>
    </source>
</evidence>
<reference evidence="4" key="1">
    <citation type="submission" date="2022-08" db="UniProtKB">
        <authorList>
            <consortium name="EnsemblMetazoa"/>
        </authorList>
    </citation>
    <scope>IDENTIFICATION</scope>
    <source>
        <strain evidence="4">Israel</strain>
    </source>
</reference>
<dbReference type="EnsemblMetazoa" id="PPAI006662-RA">
    <property type="protein sequence ID" value="PPAI006662-PA"/>
    <property type="gene ID" value="PPAI006662"/>
</dbReference>
<name>A0A1B0DF54_PHLPP</name>
<accession>A0A1B0DF54</accession>
<keyword evidence="5" id="KW-1185">Reference proteome</keyword>
<protein>
    <submittedName>
        <fullName evidence="4">Uncharacterized protein</fullName>
    </submittedName>
</protein>
<feature type="compositionally biased region" description="Acidic residues" evidence="1">
    <location>
        <begin position="63"/>
        <end position="74"/>
    </location>
</feature>
<dbReference type="AlphaFoldDB" id="A0A1B0DF54"/>
<dbReference type="VEuPathDB" id="VectorBase:PPAPM1_001581"/>
<proteinExistence type="predicted"/>
<keyword evidence="3" id="KW-0732">Signal</keyword>
<evidence type="ECO:0000313" key="5">
    <source>
        <dbReference type="Proteomes" id="UP000092462"/>
    </source>
</evidence>
<dbReference type="Proteomes" id="UP000092462">
    <property type="component" value="Unassembled WGS sequence"/>
</dbReference>
<dbReference type="KEGG" id="ppap:129809709"/>
<keyword evidence="2" id="KW-1133">Transmembrane helix</keyword>
<feature type="region of interest" description="Disordered" evidence="1">
    <location>
        <begin position="28"/>
        <end position="74"/>
    </location>
</feature>
<dbReference type="OrthoDB" id="10517929at2759"/>
<dbReference type="RefSeq" id="XP_055715718.1">
    <property type="nucleotide sequence ID" value="XM_055859743.1"/>
</dbReference>
<feature type="transmembrane region" description="Helical" evidence="2">
    <location>
        <begin position="79"/>
        <end position="103"/>
    </location>
</feature>
<dbReference type="VEuPathDB" id="VectorBase:PPAI006662"/>
<organism evidence="4 5">
    <name type="scientific">Phlebotomus papatasi</name>
    <name type="common">Sandfly</name>
    <dbReference type="NCBI Taxonomy" id="29031"/>
    <lineage>
        <taxon>Eukaryota</taxon>
        <taxon>Metazoa</taxon>
        <taxon>Ecdysozoa</taxon>
        <taxon>Arthropoda</taxon>
        <taxon>Hexapoda</taxon>
        <taxon>Insecta</taxon>
        <taxon>Pterygota</taxon>
        <taxon>Neoptera</taxon>
        <taxon>Endopterygota</taxon>
        <taxon>Diptera</taxon>
        <taxon>Nematocera</taxon>
        <taxon>Psychodoidea</taxon>
        <taxon>Psychodidae</taxon>
        <taxon>Phlebotomus</taxon>
        <taxon>Phlebotomus</taxon>
    </lineage>
</organism>
<evidence type="ECO:0000256" key="3">
    <source>
        <dbReference type="SAM" id="SignalP"/>
    </source>
</evidence>
<evidence type="ECO:0000313" key="4">
    <source>
        <dbReference type="EnsemblMetazoa" id="PPAI006662-PA"/>
    </source>
</evidence>
<feature type="signal peptide" evidence="3">
    <location>
        <begin position="1"/>
        <end position="19"/>
    </location>
</feature>
<dbReference type="GeneID" id="129809709"/>
<sequence length="125" mass="13980">MGIVLRIFICAVLIATVRCEYPSKDVRETQMDVPDWPPGTDAPDIPNPEQDDLPDWPPPTDWPDTEAPPDAENVEESSAWMVTAIVFIVLFIIAVGLAIYMFVTLPPRYSTNKTFTLPRVNTPAH</sequence>
<keyword evidence="2" id="KW-0812">Transmembrane</keyword>
<keyword evidence="2" id="KW-0472">Membrane</keyword>